<dbReference type="PROSITE" id="PS00745">
    <property type="entry name" value="RF_PROK_I"/>
    <property type="match status" value="1"/>
</dbReference>
<comment type="PTM">
    <text evidence="6">Methylated by PrmC. Methylation increases the termination efficiency of RF2.</text>
</comment>
<comment type="function">
    <text evidence="1 6">Peptide chain release factor 2 directs the termination of translation in response to the peptide chain termination codons UGA and UAA.</text>
</comment>
<organism evidence="8 9">
    <name type="scientific">Eupransor demetentiae</name>
    <dbReference type="NCBI Taxonomy" id="3109584"/>
    <lineage>
        <taxon>Bacteria</taxon>
        <taxon>Bacillati</taxon>
        <taxon>Bacillota</taxon>
        <taxon>Bacilli</taxon>
        <taxon>Lactobacillales</taxon>
        <taxon>Lactobacillaceae</taxon>
        <taxon>Eupransor</taxon>
    </lineage>
</organism>
<evidence type="ECO:0000256" key="2">
    <source>
        <dbReference type="ARBA" id="ARBA00010835"/>
    </source>
</evidence>
<dbReference type="RefSeq" id="WP_349642224.1">
    <property type="nucleotide sequence ID" value="NZ_CAWVOH010000003.1"/>
</dbReference>
<dbReference type="InterPro" id="IPR005139">
    <property type="entry name" value="PCRF"/>
</dbReference>
<dbReference type="Gene3D" id="3.30.70.1660">
    <property type="match status" value="1"/>
</dbReference>
<reference evidence="8 9" key="1">
    <citation type="submission" date="2024-01" db="EMBL/GenBank/DDBJ databases">
        <authorList>
            <person name="Botero Cardona J."/>
        </authorList>
    </citation>
    <scope>NUCLEOTIDE SEQUENCE [LARGE SCALE GENOMIC DNA]</scope>
    <source>
        <strain evidence="8 9">LMG 33000</strain>
    </source>
</reference>
<evidence type="ECO:0000256" key="5">
    <source>
        <dbReference type="ARBA" id="ARBA00022917"/>
    </source>
</evidence>
<dbReference type="Gene3D" id="3.30.160.20">
    <property type="match status" value="1"/>
</dbReference>
<keyword evidence="6" id="KW-0963">Cytoplasm</keyword>
<name>A0ABM9N6U1_9LACO</name>
<keyword evidence="4 6" id="KW-0488">Methylation</keyword>
<evidence type="ECO:0000256" key="3">
    <source>
        <dbReference type="ARBA" id="ARBA00019192"/>
    </source>
</evidence>
<dbReference type="InterPro" id="IPR000352">
    <property type="entry name" value="Pep_chain_release_fac_I"/>
</dbReference>
<dbReference type="InterPro" id="IPR004374">
    <property type="entry name" value="PrfB"/>
</dbReference>
<dbReference type="Pfam" id="PF00472">
    <property type="entry name" value="RF-1"/>
    <property type="match status" value="1"/>
</dbReference>
<accession>A0ABM9N6U1</accession>
<comment type="subcellular location">
    <subcellularLocation>
        <location evidence="6">Cytoplasm</location>
    </subcellularLocation>
</comment>
<dbReference type="PANTHER" id="PTHR43116">
    <property type="entry name" value="PEPTIDE CHAIN RELEASE FACTOR 2"/>
    <property type="match status" value="1"/>
</dbReference>
<proteinExistence type="inferred from homology"/>
<evidence type="ECO:0000256" key="4">
    <source>
        <dbReference type="ARBA" id="ARBA00022481"/>
    </source>
</evidence>
<dbReference type="Pfam" id="PF03462">
    <property type="entry name" value="PCRF"/>
    <property type="match status" value="1"/>
</dbReference>
<dbReference type="EMBL" id="CAWVOH010000003">
    <property type="protein sequence ID" value="CAK8054673.1"/>
    <property type="molecule type" value="Genomic_DNA"/>
</dbReference>
<dbReference type="PANTHER" id="PTHR43116:SF3">
    <property type="entry name" value="CLASS I PEPTIDE CHAIN RELEASE FACTOR"/>
    <property type="match status" value="1"/>
</dbReference>
<keyword evidence="9" id="KW-1185">Reference proteome</keyword>
<evidence type="ECO:0000256" key="6">
    <source>
        <dbReference type="HAMAP-Rule" id="MF_00094"/>
    </source>
</evidence>
<comment type="caution">
    <text evidence="8">The sequence shown here is derived from an EMBL/GenBank/DDBJ whole genome shotgun (WGS) entry which is preliminary data.</text>
</comment>
<gene>
    <name evidence="6" type="primary">prfB</name>
    <name evidence="8" type="ORF">R54876_GBNLAHCA_01248</name>
</gene>
<evidence type="ECO:0000256" key="1">
    <source>
        <dbReference type="ARBA" id="ARBA00002613"/>
    </source>
</evidence>
<evidence type="ECO:0000313" key="9">
    <source>
        <dbReference type="Proteomes" id="UP001314241"/>
    </source>
</evidence>
<dbReference type="SUPFAM" id="SSF75620">
    <property type="entry name" value="Release factor"/>
    <property type="match status" value="1"/>
</dbReference>
<comment type="similarity">
    <text evidence="2 6">Belongs to the prokaryotic/mitochondrial release factor family.</text>
</comment>
<evidence type="ECO:0000259" key="7">
    <source>
        <dbReference type="PROSITE" id="PS00745"/>
    </source>
</evidence>
<dbReference type="SMART" id="SM00937">
    <property type="entry name" value="PCRF"/>
    <property type="match status" value="1"/>
</dbReference>
<keyword evidence="5 6" id="KW-0648">Protein biosynthesis</keyword>
<protein>
    <recommendedName>
        <fullName evidence="3 6">Peptide chain release factor 2</fullName>
        <shortName evidence="6">RF-2</shortName>
    </recommendedName>
</protein>
<feature type="domain" description="Prokaryotic-type class I peptide chain release factors" evidence="7">
    <location>
        <begin position="245"/>
        <end position="261"/>
    </location>
</feature>
<dbReference type="InterPro" id="IPR045853">
    <property type="entry name" value="Pep_chain_release_fac_I_sf"/>
</dbReference>
<dbReference type="HAMAP" id="MF_00094">
    <property type="entry name" value="Rel_fac_2"/>
    <property type="match status" value="1"/>
</dbReference>
<evidence type="ECO:0000313" key="8">
    <source>
        <dbReference type="EMBL" id="CAK8054673.1"/>
    </source>
</evidence>
<dbReference type="Gene3D" id="1.20.58.410">
    <property type="entry name" value="Release factor"/>
    <property type="match status" value="1"/>
</dbReference>
<feature type="modified residue" description="N5-methylglutamine" evidence="6">
    <location>
        <position position="252"/>
    </location>
</feature>
<dbReference type="NCBIfam" id="TIGR00020">
    <property type="entry name" value="prfB"/>
    <property type="match status" value="1"/>
</dbReference>
<sequence length="372" mass="42219">MDQVDVKHSLEEMQENIDRFRGSLDLEALTEEIADYENQMTEPAFWDDHEHAQEIIDANNVLKKRRDSFLNVVGQVEDLQVLAEMYAEDPEDTDTATELEEGIAKAKKDIEAYNLEQLLTGEYDANNAILEIHPGSGGTESTDWGEKLYRMYTRWAQQHDFQIDVLDYNPGDEAGIDSAAIKVTGHNAYGFLRSEKGVHRFVRISPFDSAGRRHTSFVSVDVMPELDDSIEVDVRPEDIKMDVFRSGGAGGQNVNKVSTGVRLTHVPTGIVVASTVDRTQYGNRDYAMRLLKSKLYQRELEKKEAERAAIAGEKLENGWGSQIRSYVLHPYQMVKDHRTGYETNQPQDVLDGDLDPFINAYLQWQLSLKNPD</sequence>
<dbReference type="Proteomes" id="UP001314241">
    <property type="component" value="Unassembled WGS sequence"/>
</dbReference>